<protein>
    <recommendedName>
        <fullName evidence="4">Metallopeptidase</fullName>
    </recommendedName>
</protein>
<organism evidence="2 3">
    <name type="scientific">Noviherbaspirillum pedocola</name>
    <dbReference type="NCBI Taxonomy" id="2801341"/>
    <lineage>
        <taxon>Bacteria</taxon>
        <taxon>Pseudomonadati</taxon>
        <taxon>Pseudomonadota</taxon>
        <taxon>Betaproteobacteria</taxon>
        <taxon>Burkholderiales</taxon>
        <taxon>Oxalobacteraceae</taxon>
        <taxon>Noviherbaspirillum</taxon>
    </lineage>
</organism>
<feature type="signal peptide" evidence="1">
    <location>
        <begin position="1"/>
        <end position="17"/>
    </location>
</feature>
<dbReference type="AlphaFoldDB" id="A0A934SWM9"/>
<comment type="caution">
    <text evidence="2">The sequence shown here is derived from an EMBL/GenBank/DDBJ whole genome shotgun (WGS) entry which is preliminary data.</text>
</comment>
<evidence type="ECO:0000313" key="2">
    <source>
        <dbReference type="EMBL" id="MBK4736788.1"/>
    </source>
</evidence>
<accession>A0A934SWM9</accession>
<proteinExistence type="predicted"/>
<evidence type="ECO:0000256" key="1">
    <source>
        <dbReference type="SAM" id="SignalP"/>
    </source>
</evidence>
<dbReference type="Proteomes" id="UP000622890">
    <property type="component" value="Unassembled WGS sequence"/>
</dbReference>
<feature type="chain" id="PRO_5037198636" description="Metallopeptidase" evidence="1">
    <location>
        <begin position="18"/>
        <end position="275"/>
    </location>
</feature>
<dbReference type="RefSeq" id="WP_200594583.1">
    <property type="nucleotide sequence ID" value="NZ_JAEPBG010000009.1"/>
</dbReference>
<evidence type="ECO:0008006" key="4">
    <source>
        <dbReference type="Google" id="ProtNLM"/>
    </source>
</evidence>
<dbReference type="EMBL" id="JAEPBG010000009">
    <property type="protein sequence ID" value="MBK4736788.1"/>
    <property type="molecule type" value="Genomic_DNA"/>
</dbReference>
<reference evidence="2" key="1">
    <citation type="submission" date="2021-01" db="EMBL/GenBank/DDBJ databases">
        <title>Genome sequence of strain Noviherbaspirillum sp. DKR-6.</title>
        <authorList>
            <person name="Chaudhary D.K."/>
        </authorList>
    </citation>
    <scope>NUCLEOTIDE SEQUENCE</scope>
    <source>
        <strain evidence="2">DKR-6</strain>
    </source>
</reference>
<keyword evidence="1" id="KW-0732">Signal</keyword>
<name>A0A934SWM9_9BURK</name>
<gene>
    <name evidence="2" type="ORF">JJB74_19355</name>
</gene>
<sequence length="275" mass="30797">MKSFLLLCLTLAVHAFAAAGAIPTVELLWTGKAVPFYGNASDEEQQKVMVAVRSDHMAERMAAIAQGFRLRSNIAVGFASCGQPNAAFIPQKQVLVICTEFLELILQEVKADQKLTSRLDKTQLVTWIRGVIWGVYFHELAHALIHVNGINVTGREEDVADQFSLWYAVNYVDLAKQPIVTPVVWFWRALAKRHDIGEMSDDALRNILANEHGLDDQRTYNVACWALGANPERGSKTAQFVGLPELRAARCPSEYAALNAAMRNHFFKYIKPRRN</sequence>
<dbReference type="Pfam" id="PF14247">
    <property type="entry name" value="DUF4344"/>
    <property type="match status" value="1"/>
</dbReference>
<keyword evidence="3" id="KW-1185">Reference proteome</keyword>
<dbReference type="InterPro" id="IPR025644">
    <property type="entry name" value="DUF4344"/>
</dbReference>
<evidence type="ECO:0000313" key="3">
    <source>
        <dbReference type="Proteomes" id="UP000622890"/>
    </source>
</evidence>